<name>A0A849ILZ7_9HYPH</name>
<comment type="caution">
    <text evidence="3">The sequence shown here is derived from an EMBL/GenBank/DDBJ whole genome shotgun (WGS) entry which is preliminary data.</text>
</comment>
<evidence type="ECO:0000256" key="1">
    <source>
        <dbReference type="ARBA" id="ARBA00010552"/>
    </source>
</evidence>
<dbReference type="GO" id="GO:0019239">
    <property type="term" value="F:deaminase activity"/>
    <property type="evidence" value="ECO:0007669"/>
    <property type="project" value="TreeGrafter"/>
</dbReference>
<sequence length="156" mass="16623">MTAAPQRAAAEAEDDGPTILQPPGWPKPRGYSNGMMAEGRVLVTGGIVGWDTAGRFPETFAEQARQTLANIRSILAEGGAEPRHIVRLTWYVTDIEEYLASGKDLGRAYREVVGAHYPAMAVVQVVRLVERDAKVEIEATAVVPTANAAGSAAHVA</sequence>
<dbReference type="GO" id="GO:0005829">
    <property type="term" value="C:cytosol"/>
    <property type="evidence" value="ECO:0007669"/>
    <property type="project" value="TreeGrafter"/>
</dbReference>
<organism evidence="3 4">
    <name type="scientific">Enterovirga aerilata</name>
    <dbReference type="NCBI Taxonomy" id="2730920"/>
    <lineage>
        <taxon>Bacteria</taxon>
        <taxon>Pseudomonadati</taxon>
        <taxon>Pseudomonadota</taxon>
        <taxon>Alphaproteobacteria</taxon>
        <taxon>Hyphomicrobiales</taxon>
        <taxon>Methylobacteriaceae</taxon>
        <taxon>Enterovirga</taxon>
    </lineage>
</organism>
<reference evidence="3 4" key="1">
    <citation type="submission" date="2020-04" db="EMBL/GenBank/DDBJ databases">
        <title>Enterovirga sp. isolate from soil.</title>
        <authorList>
            <person name="Chea S."/>
            <person name="Kim D.-U."/>
        </authorList>
    </citation>
    <scope>NUCLEOTIDE SEQUENCE [LARGE SCALE GENOMIC DNA]</scope>
    <source>
        <strain evidence="3 4">DB1703</strain>
    </source>
</reference>
<feature type="region of interest" description="Disordered" evidence="2">
    <location>
        <begin position="1"/>
        <end position="25"/>
    </location>
</feature>
<dbReference type="AlphaFoldDB" id="A0A849ILZ7"/>
<protein>
    <submittedName>
        <fullName evidence="3">RidA family protein</fullName>
    </submittedName>
</protein>
<dbReference type="Proteomes" id="UP000564885">
    <property type="component" value="Unassembled WGS sequence"/>
</dbReference>
<dbReference type="InterPro" id="IPR006175">
    <property type="entry name" value="YjgF/YER057c/UK114"/>
</dbReference>
<comment type="similarity">
    <text evidence="1">Belongs to the RutC family.</text>
</comment>
<dbReference type="SUPFAM" id="SSF55298">
    <property type="entry name" value="YjgF-like"/>
    <property type="match status" value="1"/>
</dbReference>
<proteinExistence type="inferred from homology"/>
<evidence type="ECO:0000256" key="2">
    <source>
        <dbReference type="SAM" id="MobiDB-lite"/>
    </source>
</evidence>
<evidence type="ECO:0000313" key="4">
    <source>
        <dbReference type="Proteomes" id="UP000564885"/>
    </source>
</evidence>
<accession>A0A849ILZ7</accession>
<keyword evidence="4" id="KW-1185">Reference proteome</keyword>
<dbReference type="EMBL" id="JABEPP010000007">
    <property type="protein sequence ID" value="NNM74973.1"/>
    <property type="molecule type" value="Genomic_DNA"/>
</dbReference>
<evidence type="ECO:0000313" key="3">
    <source>
        <dbReference type="EMBL" id="NNM74973.1"/>
    </source>
</evidence>
<gene>
    <name evidence="3" type="ORF">HJG44_21660</name>
</gene>
<dbReference type="PANTHER" id="PTHR11803">
    <property type="entry name" value="2-IMINOBUTANOATE/2-IMINOPROPANOATE DEAMINASE RIDA"/>
    <property type="match status" value="1"/>
</dbReference>
<dbReference type="PANTHER" id="PTHR11803:SF58">
    <property type="entry name" value="PROTEIN HMF1-RELATED"/>
    <property type="match status" value="1"/>
</dbReference>
<dbReference type="CDD" id="cd00448">
    <property type="entry name" value="YjgF_YER057c_UK114_family"/>
    <property type="match status" value="1"/>
</dbReference>
<dbReference type="RefSeq" id="WP_171220483.1">
    <property type="nucleotide sequence ID" value="NZ_JABEPP010000007.1"/>
</dbReference>
<dbReference type="Pfam" id="PF01042">
    <property type="entry name" value="Ribonuc_L-PSP"/>
    <property type="match status" value="1"/>
</dbReference>
<dbReference type="Gene3D" id="3.30.1330.40">
    <property type="entry name" value="RutC-like"/>
    <property type="match status" value="1"/>
</dbReference>
<dbReference type="InterPro" id="IPR035959">
    <property type="entry name" value="RutC-like_sf"/>
</dbReference>